<dbReference type="InterPro" id="IPR050336">
    <property type="entry name" value="Chromosome_partition/occlusion"/>
</dbReference>
<comment type="similarity">
    <text evidence="1">Belongs to the ParB family.</text>
</comment>
<dbReference type="NCBIfam" id="TIGR00180">
    <property type="entry name" value="parB_part"/>
    <property type="match status" value="1"/>
</dbReference>
<dbReference type="Pfam" id="PF02195">
    <property type="entry name" value="ParB_N"/>
    <property type="match status" value="1"/>
</dbReference>
<dbReference type="GO" id="GO:0007059">
    <property type="term" value="P:chromosome segregation"/>
    <property type="evidence" value="ECO:0007669"/>
    <property type="project" value="UniProtKB-KW"/>
</dbReference>
<dbReference type="GO" id="GO:0003677">
    <property type="term" value="F:DNA binding"/>
    <property type="evidence" value="ECO:0007669"/>
    <property type="project" value="UniProtKB-KW"/>
</dbReference>
<dbReference type="InterPro" id="IPR041468">
    <property type="entry name" value="HTH_ParB/Spo0J"/>
</dbReference>
<evidence type="ECO:0000256" key="1">
    <source>
        <dbReference type="ARBA" id="ARBA00006295"/>
    </source>
</evidence>
<dbReference type="Gene3D" id="3.90.1530.30">
    <property type="match status" value="1"/>
</dbReference>
<dbReference type="InterPro" id="IPR057240">
    <property type="entry name" value="ParB_dimer_C"/>
</dbReference>
<dbReference type="Proteomes" id="UP000249557">
    <property type="component" value="Unassembled WGS sequence"/>
</dbReference>
<protein>
    <submittedName>
        <fullName evidence="6">Chromosome partitioning protein ParB</fullName>
    </submittedName>
</protein>
<dbReference type="InterPro" id="IPR003115">
    <property type="entry name" value="ParB_N"/>
</dbReference>
<evidence type="ECO:0000313" key="6">
    <source>
        <dbReference type="EMBL" id="PZO88387.1"/>
    </source>
</evidence>
<dbReference type="FunFam" id="3.90.1530.30:FF:000001">
    <property type="entry name" value="Chromosome partitioning protein ParB"/>
    <property type="match status" value="1"/>
</dbReference>
<accession>A0A2W5A523</accession>
<evidence type="ECO:0000256" key="3">
    <source>
        <dbReference type="ARBA" id="ARBA00023125"/>
    </source>
</evidence>
<keyword evidence="2" id="KW-0159">Chromosome partition</keyword>
<dbReference type="AlphaFoldDB" id="A0A2W5A523"/>
<dbReference type="EMBL" id="QFNK01000019">
    <property type="protein sequence ID" value="PZO88387.1"/>
    <property type="molecule type" value="Genomic_DNA"/>
</dbReference>
<comment type="caution">
    <text evidence="6">The sequence shown here is derived from an EMBL/GenBank/DDBJ whole genome shotgun (WGS) entry which is preliminary data.</text>
</comment>
<evidence type="ECO:0000313" key="7">
    <source>
        <dbReference type="Proteomes" id="UP000249557"/>
    </source>
</evidence>
<dbReference type="GO" id="GO:0005694">
    <property type="term" value="C:chromosome"/>
    <property type="evidence" value="ECO:0007669"/>
    <property type="project" value="TreeGrafter"/>
</dbReference>
<dbReference type="PANTHER" id="PTHR33375:SF1">
    <property type="entry name" value="CHROMOSOME-PARTITIONING PROTEIN PARB-RELATED"/>
    <property type="match status" value="1"/>
</dbReference>
<dbReference type="PANTHER" id="PTHR33375">
    <property type="entry name" value="CHROMOSOME-PARTITIONING PROTEIN PARB-RELATED"/>
    <property type="match status" value="1"/>
</dbReference>
<gene>
    <name evidence="6" type="ORF">DI626_01875</name>
</gene>
<dbReference type="SMART" id="SM00470">
    <property type="entry name" value="ParB"/>
    <property type="match status" value="1"/>
</dbReference>
<dbReference type="SUPFAM" id="SSF110849">
    <property type="entry name" value="ParB/Sulfiredoxin"/>
    <property type="match status" value="1"/>
</dbReference>
<reference evidence="6 7" key="1">
    <citation type="submission" date="2017-08" db="EMBL/GenBank/DDBJ databases">
        <title>Infants hospitalized years apart are colonized by the same room-sourced microbial strains.</title>
        <authorList>
            <person name="Brooks B."/>
            <person name="Olm M.R."/>
            <person name="Firek B.A."/>
            <person name="Baker R."/>
            <person name="Thomas B.C."/>
            <person name="Morowitz M.J."/>
            <person name="Banfield J.F."/>
        </authorList>
    </citation>
    <scope>NUCLEOTIDE SEQUENCE [LARGE SCALE GENOMIC DNA]</scope>
    <source>
        <strain evidence="6">S2_018_000_R2_104</strain>
    </source>
</reference>
<dbReference type="FunFam" id="1.10.10.2830:FF:000001">
    <property type="entry name" value="Chromosome partitioning protein ParB"/>
    <property type="match status" value="1"/>
</dbReference>
<dbReference type="Gene3D" id="1.10.10.2830">
    <property type="match status" value="1"/>
</dbReference>
<dbReference type="Pfam" id="PF23552">
    <property type="entry name" value="ParB_C"/>
    <property type="match status" value="1"/>
</dbReference>
<evidence type="ECO:0000259" key="5">
    <source>
        <dbReference type="SMART" id="SM00470"/>
    </source>
</evidence>
<dbReference type="Pfam" id="PF17762">
    <property type="entry name" value="HTH_ParB"/>
    <property type="match status" value="1"/>
</dbReference>
<organism evidence="6 7">
    <name type="scientific">Micavibrio aeruginosavorus</name>
    <dbReference type="NCBI Taxonomy" id="349221"/>
    <lineage>
        <taxon>Bacteria</taxon>
        <taxon>Pseudomonadati</taxon>
        <taxon>Bdellovibrionota</taxon>
        <taxon>Bdellovibrionia</taxon>
        <taxon>Bdellovibrionales</taxon>
        <taxon>Pseudobdellovibrionaceae</taxon>
        <taxon>Micavibrio</taxon>
    </lineage>
</organism>
<sequence>MTPKKGLGRGLDALFEDEEATFAVTHAPEATAQAPSNTSRKTVGIGQLTPNPDQPRTHFDPAMLSELAQSIKVHGLLQPILVRPVPGSKDMYQIVAGERRWRASQKAQLHEVPVVIRDLDDSEVLQIGLIENLQRQDLNAIEEARGYQRLMDEFGLGAEEVGHAVSRSRSHVSNMVRLLSLPDSVKNKVVEGQISAGHARAMIGAENPDELAQAVINGGLSVRQTEKLAAENAGREIQNRGGKKAKGPTFKDPNILDMEKDLTNALGLRVTIAMSAENKGVLSVEFKSLDQFDEIALRLAKIPKVLG</sequence>
<proteinExistence type="inferred from homology"/>
<evidence type="ECO:0000256" key="2">
    <source>
        <dbReference type="ARBA" id="ARBA00022829"/>
    </source>
</evidence>
<dbReference type="InterPro" id="IPR036086">
    <property type="entry name" value="ParB/Sulfiredoxin_sf"/>
</dbReference>
<dbReference type="CDD" id="cd16393">
    <property type="entry name" value="SPO0J_N"/>
    <property type="match status" value="1"/>
</dbReference>
<dbReference type="InterPro" id="IPR004437">
    <property type="entry name" value="ParB/RepB/Spo0J"/>
</dbReference>
<feature type="domain" description="ParB-like N-terminal" evidence="5">
    <location>
        <begin position="41"/>
        <end position="133"/>
    </location>
</feature>
<name>A0A2W5A523_9BACT</name>
<evidence type="ECO:0000256" key="4">
    <source>
        <dbReference type="SAM" id="MobiDB-lite"/>
    </source>
</evidence>
<keyword evidence="3" id="KW-0238">DNA-binding</keyword>
<feature type="region of interest" description="Disordered" evidence="4">
    <location>
        <begin position="27"/>
        <end position="54"/>
    </location>
</feature>